<reference evidence="2 3" key="1">
    <citation type="submission" date="2020-08" db="EMBL/GenBank/DDBJ databases">
        <authorList>
            <person name="Xu S."/>
            <person name="Li A."/>
        </authorList>
    </citation>
    <scope>NUCLEOTIDE SEQUENCE [LARGE SCALE GENOMIC DNA]</scope>
    <source>
        <strain evidence="2 3">119BY6-57</strain>
    </source>
</reference>
<gene>
    <name evidence="2" type="ORF">H4F98_07330</name>
</gene>
<dbReference type="AlphaFoldDB" id="A0A7W3TL74"/>
<evidence type="ECO:0000313" key="2">
    <source>
        <dbReference type="EMBL" id="MBB1060385.1"/>
    </source>
</evidence>
<dbReference type="RefSeq" id="WP_182686298.1">
    <property type="nucleotide sequence ID" value="NZ_JACHTF010000006.1"/>
</dbReference>
<sequence length="176" mass="19628">MLTLDKHDATFVNLNTRIERHGDERELAADIKLSLRAQNTILDQLEPGLRKDIFRKPSRGEQPDIPEIGGDQLVAVKHPSIEPLRLSHEFEGYEIEIAGLMDHVEPLLLVDVKLKKFVVAPLEGGSVELTFTASTNVGQDEVSELCEAFVREDVRLTVTPPKRQAQGDPEDSREAA</sequence>
<dbReference type="EMBL" id="JACHTF010000006">
    <property type="protein sequence ID" value="MBB1060385.1"/>
    <property type="molecule type" value="Genomic_DNA"/>
</dbReference>
<feature type="region of interest" description="Disordered" evidence="1">
    <location>
        <begin position="157"/>
        <end position="176"/>
    </location>
</feature>
<comment type="caution">
    <text evidence="2">The sequence shown here is derived from an EMBL/GenBank/DDBJ whole genome shotgun (WGS) entry which is preliminary data.</text>
</comment>
<evidence type="ECO:0000313" key="3">
    <source>
        <dbReference type="Proteomes" id="UP000523196"/>
    </source>
</evidence>
<dbReference type="Proteomes" id="UP000523196">
    <property type="component" value="Unassembled WGS sequence"/>
</dbReference>
<organism evidence="2 3">
    <name type="scientific">Marilutibacter spongiae</name>
    <dbReference type="NCBI Taxonomy" id="2025720"/>
    <lineage>
        <taxon>Bacteria</taxon>
        <taxon>Pseudomonadati</taxon>
        <taxon>Pseudomonadota</taxon>
        <taxon>Gammaproteobacteria</taxon>
        <taxon>Lysobacterales</taxon>
        <taxon>Lysobacteraceae</taxon>
        <taxon>Marilutibacter</taxon>
    </lineage>
</organism>
<keyword evidence="3" id="KW-1185">Reference proteome</keyword>
<protein>
    <recommendedName>
        <fullName evidence="4">DUF2589 domain-containing protein</fullName>
    </recommendedName>
</protein>
<name>A0A7W3TL74_9GAMM</name>
<proteinExistence type="predicted"/>
<evidence type="ECO:0008006" key="4">
    <source>
        <dbReference type="Google" id="ProtNLM"/>
    </source>
</evidence>
<accession>A0A7W3TL74</accession>
<evidence type="ECO:0000256" key="1">
    <source>
        <dbReference type="SAM" id="MobiDB-lite"/>
    </source>
</evidence>